<proteinExistence type="predicted"/>
<name>A0A484HID1_9BACT</name>
<gene>
    <name evidence="3" type="ORF">EPICR_30117</name>
</gene>
<dbReference type="AlphaFoldDB" id="A0A484HID1"/>
<sequence>MFKNLFVALSFLGTMYISSIVFAGESESETDFFKTHTWEAGIELASYEYGESTEKHPDFVNHDGLMKGFMAAYAYRDPTDIVLKAEFAASFGDVDYQSAGTGSDEGIDQYMHELRGVLGYDFDLHDSLSITPYTGFGYRYLVNDSSGMRSTSGHLGYKRESHYYYSPLGVEAVKRMENGWELAVSAEYDFLWKGKQISHVGFFYPNLGGAAENKQDSGYGLRASVKIIRRTNLTFVLEPFIRFWSVDISEPVVVPDTPGPGWVTTIYEPENETTEIGVRLYIRF</sequence>
<organism evidence="3">
    <name type="scientific">uncultured Desulfobacteraceae bacterium</name>
    <dbReference type="NCBI Taxonomy" id="218296"/>
    <lineage>
        <taxon>Bacteria</taxon>
        <taxon>Pseudomonadati</taxon>
        <taxon>Thermodesulfobacteriota</taxon>
        <taxon>Desulfobacteria</taxon>
        <taxon>Desulfobacterales</taxon>
        <taxon>Desulfobacteraceae</taxon>
        <taxon>environmental samples</taxon>
    </lineage>
</organism>
<dbReference type="InterPro" id="IPR020080">
    <property type="entry name" value="OM_adhesin/peptidase_omptin"/>
</dbReference>
<feature type="signal peptide" evidence="1">
    <location>
        <begin position="1"/>
        <end position="23"/>
    </location>
</feature>
<dbReference type="EMBL" id="CAACVI010000023">
    <property type="protein sequence ID" value="VEN74184.1"/>
    <property type="molecule type" value="Genomic_DNA"/>
</dbReference>
<evidence type="ECO:0000256" key="1">
    <source>
        <dbReference type="SAM" id="SignalP"/>
    </source>
</evidence>
<feature type="chain" id="PRO_5019842431" description="Autotransporter domain-containing protein" evidence="1">
    <location>
        <begin position="24"/>
        <end position="284"/>
    </location>
</feature>
<reference evidence="3" key="1">
    <citation type="submission" date="2019-01" db="EMBL/GenBank/DDBJ databases">
        <authorList>
            <consortium name="Genoscope - CEA"/>
            <person name="William W."/>
        </authorList>
    </citation>
    <scope>NUCLEOTIDE SEQUENCE</scope>
    <source>
        <strain evidence="3">CR-1</strain>
    </source>
</reference>
<dbReference type="Gene3D" id="2.40.128.100">
    <property type="entry name" value="OPCA outer membrane adhesin/invasin"/>
    <property type="match status" value="1"/>
</dbReference>
<dbReference type="GO" id="GO:0004190">
    <property type="term" value="F:aspartic-type endopeptidase activity"/>
    <property type="evidence" value="ECO:0007669"/>
    <property type="project" value="InterPro"/>
</dbReference>
<accession>A0A484HID1</accession>
<evidence type="ECO:0000259" key="2">
    <source>
        <dbReference type="Pfam" id="PF03797"/>
    </source>
</evidence>
<keyword evidence="1" id="KW-0732">Signal</keyword>
<dbReference type="Pfam" id="PF03797">
    <property type="entry name" value="Autotransporter"/>
    <property type="match status" value="1"/>
</dbReference>
<dbReference type="InterPro" id="IPR005546">
    <property type="entry name" value="Autotransporte_beta"/>
</dbReference>
<evidence type="ECO:0000313" key="3">
    <source>
        <dbReference type="EMBL" id="VEN74184.1"/>
    </source>
</evidence>
<dbReference type="SUPFAM" id="SSF69917">
    <property type="entry name" value="OMPT-like"/>
    <property type="match status" value="1"/>
</dbReference>
<feature type="domain" description="Autotransporter" evidence="2">
    <location>
        <begin position="71"/>
        <end position="203"/>
    </location>
</feature>
<protein>
    <recommendedName>
        <fullName evidence="2">Autotransporter domain-containing protein</fullName>
    </recommendedName>
</protein>